<evidence type="ECO:0000313" key="10">
    <source>
        <dbReference type="EMBL" id="CAF4449053.1"/>
    </source>
</evidence>
<feature type="chain" id="PRO_5036414151" evidence="1">
    <location>
        <begin position="20"/>
        <end position="135"/>
    </location>
</feature>
<keyword evidence="13" id="KW-1185">Reference proteome</keyword>
<evidence type="ECO:0000313" key="13">
    <source>
        <dbReference type="Proteomes" id="UP000663873"/>
    </source>
</evidence>
<proteinExistence type="predicted"/>
<comment type="caution">
    <text evidence="2">The sequence shown here is derived from an EMBL/GenBank/DDBJ whole genome shotgun (WGS) entry which is preliminary data.</text>
</comment>
<dbReference type="EMBL" id="CAJOBQ010000467">
    <property type="protein sequence ID" value="CAF4361854.1"/>
    <property type="molecule type" value="Genomic_DNA"/>
</dbReference>
<evidence type="ECO:0000313" key="8">
    <source>
        <dbReference type="EMBL" id="CAF4139072.1"/>
    </source>
</evidence>
<dbReference type="EMBL" id="CAJNYD010004060">
    <property type="protein sequence ID" value="CAF3565959.1"/>
    <property type="molecule type" value="Genomic_DNA"/>
</dbReference>
<evidence type="ECO:0000313" key="12">
    <source>
        <dbReference type="Proteomes" id="UP000663872"/>
    </source>
</evidence>
<dbReference type="EMBL" id="CAJOBS010000414">
    <property type="protein sequence ID" value="CAF4571829.1"/>
    <property type="molecule type" value="Genomic_DNA"/>
</dbReference>
<reference evidence="2" key="1">
    <citation type="submission" date="2021-02" db="EMBL/GenBank/DDBJ databases">
        <authorList>
            <person name="Nowell W R."/>
        </authorList>
    </citation>
    <scope>NUCLEOTIDE SEQUENCE</scope>
</reference>
<dbReference type="Proteomes" id="UP000663825">
    <property type="component" value="Unassembled WGS sequence"/>
</dbReference>
<dbReference type="Proteomes" id="UP000663869">
    <property type="component" value="Unassembled WGS sequence"/>
</dbReference>
<dbReference type="AlphaFoldDB" id="A0A817WY40"/>
<dbReference type="Proteomes" id="UP000663862">
    <property type="component" value="Unassembled WGS sequence"/>
</dbReference>
<dbReference type="Proteomes" id="UP000663851">
    <property type="component" value="Unassembled WGS sequence"/>
</dbReference>
<dbReference type="Proteomes" id="UP000663848">
    <property type="component" value="Unassembled WGS sequence"/>
</dbReference>
<dbReference type="EMBL" id="CAJOBP010000197">
    <property type="protein sequence ID" value="CAF4139072.1"/>
    <property type="molecule type" value="Genomic_DNA"/>
</dbReference>
<evidence type="ECO:0000313" key="4">
    <source>
        <dbReference type="EMBL" id="CAF3449246.1"/>
    </source>
</evidence>
<dbReference type="EMBL" id="CAJOBO010000037">
    <property type="protein sequence ID" value="CAF4106722.1"/>
    <property type="molecule type" value="Genomic_DNA"/>
</dbReference>
<evidence type="ECO:0000313" key="2">
    <source>
        <dbReference type="EMBL" id="CAF3361259.1"/>
    </source>
</evidence>
<sequence>MQLSIVVVFAVLFAVSSYAVKPVFLGPLCLNQVNCFVDPCQVSRCPAHPAAKCTSNYCGGCNAVWSLNGKTVDCSVPESASSVETPESKCVTVNCFMNPCGLAKCAKHPNASCRANYCGGCHAWFYVDNKRVQCD</sequence>
<dbReference type="EMBL" id="CAJNYT010000652">
    <property type="protein sequence ID" value="CAF3361259.1"/>
    <property type="molecule type" value="Genomic_DNA"/>
</dbReference>
<keyword evidence="1" id="KW-0732">Signal</keyword>
<gene>
    <name evidence="6" type="ORF">FME351_LOCUS25068</name>
    <name evidence="2" type="ORF">GRG538_LOCUS6458</name>
    <name evidence="7" type="ORF">HFQ381_LOCUS1356</name>
    <name evidence="3" type="ORF">KIK155_LOCUS10424</name>
    <name evidence="5" type="ORF">LUA448_LOCUS28703</name>
    <name evidence="10" type="ORF">QYT958_LOCUS498</name>
    <name evidence="4" type="ORF">TIS948_LOCUS31810</name>
    <name evidence="11" type="ORF">TOA249_LOCUS8662</name>
    <name evidence="9" type="ORF">TSG867_LOCUS10269</name>
    <name evidence="8" type="ORF">UJA718_LOCUS2776</name>
</gene>
<dbReference type="Proteomes" id="UP000663865">
    <property type="component" value="Unassembled WGS sequence"/>
</dbReference>
<dbReference type="Proteomes" id="UP000663873">
    <property type="component" value="Unassembled WGS sequence"/>
</dbReference>
<evidence type="ECO:0000313" key="7">
    <source>
        <dbReference type="EMBL" id="CAF4106722.1"/>
    </source>
</evidence>
<evidence type="ECO:0000313" key="5">
    <source>
        <dbReference type="EMBL" id="CAF3565959.1"/>
    </source>
</evidence>
<organism evidence="2 12">
    <name type="scientific">Rotaria socialis</name>
    <dbReference type="NCBI Taxonomy" id="392032"/>
    <lineage>
        <taxon>Eukaryota</taxon>
        <taxon>Metazoa</taxon>
        <taxon>Spiralia</taxon>
        <taxon>Gnathifera</taxon>
        <taxon>Rotifera</taxon>
        <taxon>Eurotatoria</taxon>
        <taxon>Bdelloidea</taxon>
        <taxon>Philodinida</taxon>
        <taxon>Philodinidae</taxon>
        <taxon>Rotaria</taxon>
    </lineage>
</organism>
<dbReference type="Proteomes" id="UP000663872">
    <property type="component" value="Unassembled WGS sequence"/>
</dbReference>
<dbReference type="EMBL" id="CAJOBR010000022">
    <property type="protein sequence ID" value="CAF4449053.1"/>
    <property type="molecule type" value="Genomic_DNA"/>
</dbReference>
<dbReference type="EMBL" id="CAJNYV010001551">
    <property type="protein sequence ID" value="CAF3426381.1"/>
    <property type="molecule type" value="Genomic_DNA"/>
</dbReference>
<dbReference type="Proteomes" id="UP000663838">
    <property type="component" value="Unassembled WGS sequence"/>
</dbReference>
<accession>A0A817WY40</accession>
<dbReference type="EMBL" id="CAJNXB010005800">
    <property type="protein sequence ID" value="CAF3449246.1"/>
    <property type="molecule type" value="Genomic_DNA"/>
</dbReference>
<name>A0A817WY40_9BILA</name>
<evidence type="ECO:0000313" key="3">
    <source>
        <dbReference type="EMBL" id="CAF3426381.1"/>
    </source>
</evidence>
<protein>
    <submittedName>
        <fullName evidence="2">Uncharacterized protein</fullName>
    </submittedName>
</protein>
<evidence type="ECO:0000256" key="1">
    <source>
        <dbReference type="SAM" id="SignalP"/>
    </source>
</evidence>
<dbReference type="OrthoDB" id="10037294at2759"/>
<evidence type="ECO:0000313" key="6">
    <source>
        <dbReference type="EMBL" id="CAF3661107.1"/>
    </source>
</evidence>
<evidence type="ECO:0000313" key="11">
    <source>
        <dbReference type="EMBL" id="CAF4571829.1"/>
    </source>
</evidence>
<evidence type="ECO:0000313" key="9">
    <source>
        <dbReference type="EMBL" id="CAF4361854.1"/>
    </source>
</evidence>
<dbReference type="Proteomes" id="UP000663833">
    <property type="component" value="Unassembled WGS sequence"/>
</dbReference>
<feature type="signal peptide" evidence="1">
    <location>
        <begin position="1"/>
        <end position="19"/>
    </location>
</feature>
<dbReference type="EMBL" id="CAJNYU010003320">
    <property type="protein sequence ID" value="CAF3661107.1"/>
    <property type="molecule type" value="Genomic_DNA"/>
</dbReference>